<dbReference type="GeneID" id="43402222"/>
<dbReference type="KEGG" id="aaa:Acav_1087"/>
<dbReference type="AlphaFoldDB" id="F0QC22"/>
<dbReference type="HOGENOM" id="CLU_3094421_0_0_4"/>
<feature type="compositionally biased region" description="Basic and acidic residues" evidence="1">
    <location>
        <begin position="32"/>
        <end position="42"/>
    </location>
</feature>
<accession>F0QC22</accession>
<dbReference type="EMBL" id="CP002521">
    <property type="protein sequence ID" value="ADX45009.1"/>
    <property type="molecule type" value="Genomic_DNA"/>
</dbReference>
<keyword evidence="3" id="KW-1185">Reference proteome</keyword>
<reference evidence="2" key="1">
    <citation type="submission" date="2011-02" db="EMBL/GenBank/DDBJ databases">
        <title>Complete sequence of Acidovorax avenae subsp. avenae ATCC 19860.</title>
        <authorList>
            <consortium name="US DOE Joint Genome Institute"/>
            <person name="Lucas S."/>
            <person name="Copeland A."/>
            <person name="Lapidus A."/>
            <person name="Cheng J.-F."/>
            <person name="Goodwin L."/>
            <person name="Pitluck S."/>
            <person name="Chertkov O."/>
            <person name="Held B."/>
            <person name="Detter J.C."/>
            <person name="Han C."/>
            <person name="Tapia R."/>
            <person name="Land M."/>
            <person name="Hauser L."/>
            <person name="Kyrpides N."/>
            <person name="Ivanova N."/>
            <person name="Ovchinnikova G."/>
            <person name="Pagani I."/>
            <person name="Gordon S."/>
            <person name="Woyke T."/>
        </authorList>
    </citation>
    <scope>NUCLEOTIDE SEQUENCE</scope>
    <source>
        <strain evidence="2">ATCC 19860</strain>
    </source>
</reference>
<dbReference type="Proteomes" id="UP000002482">
    <property type="component" value="Chromosome"/>
</dbReference>
<protein>
    <submittedName>
        <fullName evidence="2">Uncharacterized protein</fullName>
    </submittedName>
</protein>
<feature type="region of interest" description="Disordered" evidence="1">
    <location>
        <begin position="1"/>
        <end position="51"/>
    </location>
</feature>
<evidence type="ECO:0000256" key="1">
    <source>
        <dbReference type="SAM" id="MobiDB-lite"/>
    </source>
</evidence>
<organism evidence="2 3">
    <name type="scientific">Paracidovorax avenae (strain ATCC 19860 / DSM 7227 / CCUG 15838 / JCM 20985 / LMG 2117 / NCPPB 1011)</name>
    <name type="common">Acidovorax avenae</name>
    <dbReference type="NCBI Taxonomy" id="643561"/>
    <lineage>
        <taxon>Bacteria</taxon>
        <taxon>Pseudomonadati</taxon>
        <taxon>Pseudomonadota</taxon>
        <taxon>Betaproteobacteria</taxon>
        <taxon>Burkholderiales</taxon>
        <taxon>Comamonadaceae</taxon>
        <taxon>Paracidovorax</taxon>
    </lineage>
</organism>
<sequence length="51" mass="5360">MNDDASSISAELLQQPARKPWTTPVVSFLSMDRTENGTRGGDDGGGTFTGS</sequence>
<proteinExistence type="predicted"/>
<name>F0QC22_PARA1</name>
<dbReference type="RefSeq" id="WP_013593548.1">
    <property type="nucleotide sequence ID" value="NC_015138.1"/>
</dbReference>
<evidence type="ECO:0000313" key="2">
    <source>
        <dbReference type="EMBL" id="ADX45009.1"/>
    </source>
</evidence>
<evidence type="ECO:0000313" key="3">
    <source>
        <dbReference type="Proteomes" id="UP000002482"/>
    </source>
</evidence>
<gene>
    <name evidence="2" type="ordered locus">Acav_1087</name>
</gene>